<dbReference type="SUPFAM" id="SSF50891">
    <property type="entry name" value="Cyclophilin-like"/>
    <property type="match status" value="2"/>
</dbReference>
<dbReference type="Pfam" id="PF02626">
    <property type="entry name" value="CT_A_B"/>
    <property type="match status" value="1"/>
</dbReference>
<evidence type="ECO:0000259" key="4">
    <source>
        <dbReference type="SMART" id="SM00796"/>
    </source>
</evidence>
<dbReference type="PANTHER" id="PTHR43309:SF3">
    <property type="entry name" value="5-OXOPROLINASE SUBUNIT C"/>
    <property type="match status" value="1"/>
</dbReference>
<evidence type="ECO:0000259" key="5">
    <source>
        <dbReference type="SMART" id="SM00797"/>
    </source>
</evidence>
<keyword evidence="2" id="KW-0378">Hydrolase</keyword>
<dbReference type="SMART" id="SM00797">
    <property type="entry name" value="AHS2"/>
    <property type="match status" value="1"/>
</dbReference>
<evidence type="ECO:0000313" key="6">
    <source>
        <dbReference type="EMBL" id="MDK6274653.1"/>
    </source>
</evidence>
<sequence>MSGPAGLGAVARPRMMRVGFSGLLLEFDDTASRMAWNREIQRDPVDGMVDAVMAAQSILLTFVDPVALMLAGMSLQGREPEPLAEDAARLVTIPVVYDGEDLAHAAELAGLSVDALIDAHTRIDWLADFAGFAPGFMYLKPRDLKGAPVIEVPRRDSPRTRVPEGSVALAGQQSAVYPQPTPGGWQLIGSTAERMWDVDREQPSLLVPGDTVRFEAVREHATVTSAGAGADAGAADATSSGVDAADATADANDAVVARIVVDATGPQALIQDVGRPAVGSLGVGQAGAADVWGLAEANNAVGNHAGAAAVEFLLGNAKFTAQDDVTLALGGAVGPAQIMQDGKPVGEAPVGEAFELAAGATLQIGFTTEGMRGYLAVKGGFAAEEVLGSRSTDTMSGLGPKPLAAGDVLCVLAPDDGGAEEQTDDVIEPVEYPIAGEVTVLRYSPGPRDDWFGPEGLEHFEEAVWEVSTESNRVGARLKPAEGAEPLKRIRSGELATEGMVPGALQVPPNGEPVLFLADHPVTGGYPVIGVVLEADIRLAAQLPPGALVQFERVSGV</sequence>
<dbReference type="SMART" id="SM00796">
    <property type="entry name" value="AHS1"/>
    <property type="match status" value="1"/>
</dbReference>
<dbReference type="GO" id="GO:0005524">
    <property type="term" value="F:ATP binding"/>
    <property type="evidence" value="ECO:0007669"/>
    <property type="project" value="UniProtKB-KW"/>
</dbReference>
<organism evidence="6 7">
    <name type="scientific">Pseudoglutamicibacter cumminsii</name>
    <dbReference type="NCBI Taxonomy" id="156979"/>
    <lineage>
        <taxon>Bacteria</taxon>
        <taxon>Bacillati</taxon>
        <taxon>Actinomycetota</taxon>
        <taxon>Actinomycetes</taxon>
        <taxon>Micrococcales</taxon>
        <taxon>Micrococcaceae</taxon>
        <taxon>Pseudoglutamicibacter</taxon>
    </lineage>
</organism>
<dbReference type="RefSeq" id="WP_285332590.1">
    <property type="nucleotide sequence ID" value="NZ_JASODW010000002.1"/>
</dbReference>
<evidence type="ECO:0000256" key="1">
    <source>
        <dbReference type="ARBA" id="ARBA00022741"/>
    </source>
</evidence>
<dbReference type="Pfam" id="PF02682">
    <property type="entry name" value="CT_C_D"/>
    <property type="match status" value="1"/>
</dbReference>
<keyword evidence="1" id="KW-0547">Nucleotide-binding</keyword>
<evidence type="ECO:0000256" key="3">
    <source>
        <dbReference type="ARBA" id="ARBA00022840"/>
    </source>
</evidence>
<name>A0AAP4C5I6_9MICC</name>
<dbReference type="AlphaFoldDB" id="A0AAP4C5I6"/>
<keyword evidence="3" id="KW-0067">ATP-binding</keyword>
<reference evidence="6" key="1">
    <citation type="submission" date="2023-05" db="EMBL/GenBank/DDBJ databases">
        <title>Cataloging the Phylogenetic Diversity of Human Bladder Bacteria.</title>
        <authorList>
            <person name="Du J."/>
        </authorList>
    </citation>
    <scope>NUCLEOTIDE SEQUENCE</scope>
    <source>
        <strain evidence="6">UMB9978</strain>
    </source>
</reference>
<feature type="domain" description="Carboxyltransferase" evidence="4">
    <location>
        <begin position="13"/>
        <end position="206"/>
    </location>
</feature>
<dbReference type="EMBL" id="JASODW010000002">
    <property type="protein sequence ID" value="MDK6274653.1"/>
    <property type="molecule type" value="Genomic_DNA"/>
</dbReference>
<dbReference type="Gene3D" id="2.40.100.10">
    <property type="entry name" value="Cyclophilin-like"/>
    <property type="match status" value="2"/>
</dbReference>
<dbReference type="GO" id="GO:0016787">
    <property type="term" value="F:hydrolase activity"/>
    <property type="evidence" value="ECO:0007669"/>
    <property type="project" value="UniProtKB-KW"/>
</dbReference>
<dbReference type="InterPro" id="IPR003778">
    <property type="entry name" value="CT_A_B"/>
</dbReference>
<dbReference type="InterPro" id="IPR029000">
    <property type="entry name" value="Cyclophilin-like_dom_sf"/>
</dbReference>
<protein>
    <submittedName>
        <fullName evidence="6">Urea amidolyase family protein</fullName>
    </submittedName>
</protein>
<accession>A0AAP4C5I6</accession>
<proteinExistence type="predicted"/>
<evidence type="ECO:0000313" key="7">
    <source>
        <dbReference type="Proteomes" id="UP001240483"/>
    </source>
</evidence>
<gene>
    <name evidence="6" type="ORF">QP116_02655</name>
</gene>
<feature type="domain" description="Carboxyltransferase" evidence="5">
    <location>
        <begin position="280"/>
        <end position="555"/>
    </location>
</feature>
<comment type="caution">
    <text evidence="6">The sequence shown here is derived from an EMBL/GenBank/DDBJ whole genome shotgun (WGS) entry which is preliminary data.</text>
</comment>
<dbReference type="InterPro" id="IPR052708">
    <property type="entry name" value="PxpC"/>
</dbReference>
<dbReference type="Proteomes" id="UP001240483">
    <property type="component" value="Unassembled WGS sequence"/>
</dbReference>
<dbReference type="Gene3D" id="3.30.1360.40">
    <property type="match status" value="1"/>
</dbReference>
<dbReference type="InterPro" id="IPR003833">
    <property type="entry name" value="CT_C_D"/>
</dbReference>
<evidence type="ECO:0000256" key="2">
    <source>
        <dbReference type="ARBA" id="ARBA00022801"/>
    </source>
</evidence>
<dbReference type="PANTHER" id="PTHR43309">
    <property type="entry name" value="5-OXOPROLINASE SUBUNIT C"/>
    <property type="match status" value="1"/>
</dbReference>